<keyword evidence="1" id="KW-0472">Membrane</keyword>
<gene>
    <name evidence="2" type="ORF">Sradi_0130800</name>
</gene>
<keyword evidence="1" id="KW-0812">Transmembrane</keyword>
<dbReference type="InterPro" id="IPR050484">
    <property type="entry name" value="Transf_Hexapept/Carb_Anhydrase"/>
</dbReference>
<dbReference type="PANTHER" id="PTHR13061:SF29">
    <property type="entry name" value="GAMMA CARBONIC ANHYDRASE-LIKE 1, MITOCHONDRIAL-RELATED"/>
    <property type="match status" value="1"/>
</dbReference>
<protein>
    <submittedName>
        <fullName evidence="2">Gamma carbonic anhydrase-like 2, mitochondrial</fullName>
    </submittedName>
</protein>
<dbReference type="PANTHER" id="PTHR13061">
    <property type="entry name" value="DYNACTIN SUBUNIT P25"/>
    <property type="match status" value="1"/>
</dbReference>
<feature type="transmembrane region" description="Helical" evidence="1">
    <location>
        <begin position="188"/>
        <end position="209"/>
    </location>
</feature>
<sequence>MSRYLGSTQDVSNPVLAKPVVQSEPLLDCPSSALRILILNLLLFSAIKNQAERRKEKMATLARICRRLPRAFSTTLPGRAFSAQAAQSAENPTPPAPVIRESPDRVKWDYRGQRKIIPLGQWAPKIAVDAYVAPNVVLAGRWWYTTALPCGMAPFCVVTLTRLQLGFVRMYRNGVLSTPLGLLLQVRFFIPSVILCALMVVPLVFAFWYY</sequence>
<evidence type="ECO:0000256" key="1">
    <source>
        <dbReference type="SAM" id="Phobius"/>
    </source>
</evidence>
<keyword evidence="1" id="KW-1133">Transmembrane helix</keyword>
<dbReference type="AlphaFoldDB" id="A0AAW2WJ72"/>
<reference evidence="2" key="1">
    <citation type="submission" date="2020-06" db="EMBL/GenBank/DDBJ databases">
        <authorList>
            <person name="Li T."/>
            <person name="Hu X."/>
            <person name="Zhang T."/>
            <person name="Song X."/>
            <person name="Zhang H."/>
            <person name="Dai N."/>
            <person name="Sheng W."/>
            <person name="Hou X."/>
            <person name="Wei L."/>
        </authorList>
    </citation>
    <scope>NUCLEOTIDE SEQUENCE</scope>
    <source>
        <strain evidence="2">G02</strain>
        <tissue evidence="2">Leaf</tissue>
    </source>
</reference>
<comment type="caution">
    <text evidence="2">The sequence shown here is derived from an EMBL/GenBank/DDBJ whole genome shotgun (WGS) entry which is preliminary data.</text>
</comment>
<accession>A0AAW2WJ72</accession>
<reference evidence="2" key="2">
    <citation type="journal article" date="2024" name="Plant">
        <title>Genomic evolution and insights into agronomic trait innovations of Sesamum species.</title>
        <authorList>
            <person name="Miao H."/>
            <person name="Wang L."/>
            <person name="Qu L."/>
            <person name="Liu H."/>
            <person name="Sun Y."/>
            <person name="Le M."/>
            <person name="Wang Q."/>
            <person name="Wei S."/>
            <person name="Zheng Y."/>
            <person name="Lin W."/>
            <person name="Duan Y."/>
            <person name="Cao H."/>
            <person name="Xiong S."/>
            <person name="Wang X."/>
            <person name="Wei L."/>
            <person name="Li C."/>
            <person name="Ma Q."/>
            <person name="Ju M."/>
            <person name="Zhao R."/>
            <person name="Li G."/>
            <person name="Mu C."/>
            <person name="Tian Q."/>
            <person name="Mei H."/>
            <person name="Zhang T."/>
            <person name="Gao T."/>
            <person name="Zhang H."/>
        </authorList>
    </citation>
    <scope>NUCLEOTIDE SEQUENCE</scope>
    <source>
        <strain evidence="2">G02</strain>
    </source>
</reference>
<proteinExistence type="predicted"/>
<evidence type="ECO:0000313" key="2">
    <source>
        <dbReference type="EMBL" id="KAL0441919.1"/>
    </source>
</evidence>
<name>A0AAW2WJ72_SESRA</name>
<organism evidence="2">
    <name type="scientific">Sesamum radiatum</name>
    <name type="common">Black benniseed</name>
    <dbReference type="NCBI Taxonomy" id="300843"/>
    <lineage>
        <taxon>Eukaryota</taxon>
        <taxon>Viridiplantae</taxon>
        <taxon>Streptophyta</taxon>
        <taxon>Embryophyta</taxon>
        <taxon>Tracheophyta</taxon>
        <taxon>Spermatophyta</taxon>
        <taxon>Magnoliopsida</taxon>
        <taxon>eudicotyledons</taxon>
        <taxon>Gunneridae</taxon>
        <taxon>Pentapetalae</taxon>
        <taxon>asterids</taxon>
        <taxon>lamiids</taxon>
        <taxon>Lamiales</taxon>
        <taxon>Pedaliaceae</taxon>
        <taxon>Sesamum</taxon>
    </lineage>
</organism>
<dbReference type="EMBL" id="JACGWJ010000001">
    <property type="protein sequence ID" value="KAL0441919.1"/>
    <property type="molecule type" value="Genomic_DNA"/>
</dbReference>